<dbReference type="AlphaFoldDB" id="A0A940SAU9"/>
<dbReference type="PANTHER" id="PTHR33678:SF1">
    <property type="entry name" value="BLL1576 PROTEIN"/>
    <property type="match status" value="1"/>
</dbReference>
<dbReference type="InterPro" id="IPR039552">
    <property type="entry name" value="IS66_C"/>
</dbReference>
<dbReference type="Pfam" id="PF13817">
    <property type="entry name" value="DDE_Tnp_IS66_C"/>
    <property type="match status" value="1"/>
</dbReference>
<sequence length="88" mass="9368">MIDNNLAERLLRGIAVTRKNYPFVGSDAGGERAAVIYTIAETAKLNGLAPEAYIAAVLGHLAAGHPITHIADLLPWNLRPNPKPVVMG</sequence>
<comment type="caution">
    <text evidence="3">The sequence shown here is derived from an EMBL/GenBank/DDBJ whole genome shotgun (WGS) entry which is preliminary data.</text>
</comment>
<protein>
    <submittedName>
        <fullName evidence="3">Transposase domain-containing protein</fullName>
    </submittedName>
</protein>
<dbReference type="RefSeq" id="WP_209377377.1">
    <property type="nucleotide sequence ID" value="NZ_JAGIZA010000058.1"/>
</dbReference>
<dbReference type="InterPro" id="IPR004291">
    <property type="entry name" value="Transposase_IS66_central"/>
</dbReference>
<dbReference type="Proteomes" id="UP000677537">
    <property type="component" value="Unassembled WGS sequence"/>
</dbReference>
<evidence type="ECO:0000259" key="1">
    <source>
        <dbReference type="Pfam" id="PF03050"/>
    </source>
</evidence>
<reference evidence="3" key="1">
    <citation type="submission" date="2021-03" db="EMBL/GenBank/DDBJ databases">
        <authorList>
            <person name="So Y."/>
        </authorList>
    </citation>
    <scope>NUCLEOTIDE SEQUENCE</scope>
    <source>
        <strain evidence="3">SG15</strain>
    </source>
</reference>
<proteinExistence type="predicted"/>
<keyword evidence="4" id="KW-1185">Reference proteome</keyword>
<evidence type="ECO:0000313" key="3">
    <source>
        <dbReference type="EMBL" id="MBP0496572.1"/>
    </source>
</evidence>
<organism evidence="3 4">
    <name type="scientific">Roseomonas indoligenes</name>
    <dbReference type="NCBI Taxonomy" id="2820811"/>
    <lineage>
        <taxon>Bacteria</taxon>
        <taxon>Pseudomonadati</taxon>
        <taxon>Pseudomonadota</taxon>
        <taxon>Alphaproteobacteria</taxon>
        <taxon>Acetobacterales</taxon>
        <taxon>Roseomonadaceae</taxon>
        <taxon>Roseomonas</taxon>
    </lineage>
</organism>
<feature type="domain" description="Transposase IS66 C-terminal" evidence="2">
    <location>
        <begin position="38"/>
        <end position="76"/>
    </location>
</feature>
<evidence type="ECO:0000259" key="2">
    <source>
        <dbReference type="Pfam" id="PF13817"/>
    </source>
</evidence>
<dbReference type="PANTHER" id="PTHR33678">
    <property type="entry name" value="BLL1576 PROTEIN"/>
    <property type="match status" value="1"/>
</dbReference>
<evidence type="ECO:0000313" key="4">
    <source>
        <dbReference type="Proteomes" id="UP000677537"/>
    </source>
</evidence>
<dbReference type="InterPro" id="IPR052344">
    <property type="entry name" value="Transposase-related"/>
</dbReference>
<gene>
    <name evidence="3" type="ORF">J5Y10_27610</name>
</gene>
<name>A0A940SAU9_9PROT</name>
<dbReference type="Pfam" id="PF03050">
    <property type="entry name" value="DDE_Tnp_IS66"/>
    <property type="match status" value="1"/>
</dbReference>
<feature type="domain" description="Transposase IS66 central" evidence="1">
    <location>
        <begin position="2"/>
        <end position="31"/>
    </location>
</feature>
<dbReference type="EMBL" id="JAGIZA010000058">
    <property type="protein sequence ID" value="MBP0496572.1"/>
    <property type="molecule type" value="Genomic_DNA"/>
</dbReference>
<accession>A0A940SAU9</accession>